<comment type="caution">
    <text evidence="1">The sequence shown here is derived from an EMBL/GenBank/DDBJ whole genome shotgun (WGS) entry which is preliminary data.</text>
</comment>
<feature type="non-terminal residue" evidence="1">
    <location>
        <position position="33"/>
    </location>
</feature>
<gene>
    <name evidence="1" type="ORF">CR201_G0023896</name>
</gene>
<organism evidence="1">
    <name type="scientific">Pongo abelii</name>
    <name type="common">Sumatran orangutan</name>
    <name type="synonym">Pongo pygmaeus abelii</name>
    <dbReference type="NCBI Taxonomy" id="9601"/>
    <lineage>
        <taxon>Eukaryota</taxon>
        <taxon>Metazoa</taxon>
        <taxon>Chordata</taxon>
        <taxon>Craniata</taxon>
        <taxon>Vertebrata</taxon>
        <taxon>Euteleostomi</taxon>
        <taxon>Mammalia</taxon>
        <taxon>Eutheria</taxon>
        <taxon>Euarchontoglires</taxon>
        <taxon>Primates</taxon>
        <taxon>Haplorrhini</taxon>
        <taxon>Catarrhini</taxon>
        <taxon>Hominidae</taxon>
        <taxon>Pongo</taxon>
    </lineage>
</organism>
<proteinExistence type="predicted"/>
<dbReference type="SMR" id="A0A2J8UZL3"/>
<name>A0A2J8UZL3_PONAB</name>
<accession>A0A2J8UZL3</accession>
<sequence length="33" mass="3845">MGKKGKVGKSRRDKFYHLAKETGYRSRSAFKLI</sequence>
<reference evidence="1" key="1">
    <citation type="submission" date="2017-12" db="EMBL/GenBank/DDBJ databases">
        <title>High-resolution comparative analysis of great ape genomes.</title>
        <authorList>
            <person name="Pollen A."/>
            <person name="Hastie A."/>
            <person name="Hormozdiari F."/>
            <person name="Dougherty M."/>
            <person name="Liu R."/>
            <person name="Chaisson M."/>
            <person name="Hoppe E."/>
            <person name="Hill C."/>
            <person name="Pang A."/>
            <person name="Hillier L."/>
            <person name="Baker C."/>
            <person name="Armstrong J."/>
            <person name="Shendure J."/>
            <person name="Paten B."/>
            <person name="Wilson R."/>
            <person name="Chao H."/>
            <person name="Schneider V."/>
            <person name="Ventura M."/>
            <person name="Kronenberg Z."/>
            <person name="Murali S."/>
            <person name="Gordon D."/>
            <person name="Cantsilieris S."/>
            <person name="Munson K."/>
            <person name="Nelson B."/>
            <person name="Raja A."/>
            <person name="Underwood J."/>
            <person name="Diekhans M."/>
            <person name="Fiddes I."/>
            <person name="Haussler D."/>
            <person name="Eichler E."/>
        </authorList>
    </citation>
    <scope>NUCLEOTIDE SEQUENCE [LARGE SCALE GENOMIC DNA]</scope>
    <source>
        <strain evidence="1">Susie</strain>
    </source>
</reference>
<protein>
    <submittedName>
        <fullName evidence="1">FTSJ3 isoform 14</fullName>
    </submittedName>
</protein>
<evidence type="ECO:0000313" key="1">
    <source>
        <dbReference type="EMBL" id="PNJ50708.1"/>
    </source>
</evidence>
<dbReference type="AlphaFoldDB" id="A0A2J8UZL3"/>
<dbReference type="EMBL" id="NDHI03003438">
    <property type="protein sequence ID" value="PNJ50708.1"/>
    <property type="molecule type" value="Genomic_DNA"/>
</dbReference>